<dbReference type="InterPro" id="IPR036388">
    <property type="entry name" value="WH-like_DNA-bd_sf"/>
</dbReference>
<sequence>MNRKVVTPKYQSVADALESAIRDGEWNGEKMPSVRDVATRHHVSIVTASRAIQVIRDKGLIHIVERAGAFRMPAPAADKFAVLLRVTPSAIAGEVAASVRIGFELLARRIPMHLPNEVFQLSPGLTVEDATVAAQAALASGVHGVFLLPSRTSAAETEVEETFLDGCRAAGLPVVLLERNLRDREDLRHDLVALDDIAAAKAVTRHLIGLGRKRIGMAVASPTSSHRNRLTGYLFALQDARRNPGDYPDHVLNMPEEYPTPRAGEYLLNEIKARNLDAIICYHDYIALGVMVELLRHGHRVPEDVAIVGFENLPAASLTAPGLTTCEYPAEQLAEQAVRLMNDRRKVPDRPPVKVVVPSRLIVRGTTDPTVAL</sequence>
<reference evidence="6" key="1">
    <citation type="submission" date="2019-08" db="EMBL/GenBank/DDBJ databases">
        <title>Limnoglobus roseus gen. nov., sp. nov., a novel freshwater planctomycete with a giant genome from the family Gemmataceae.</title>
        <authorList>
            <person name="Kulichevskaya I.S."/>
            <person name="Naumoff D.G."/>
            <person name="Miroshnikov K."/>
            <person name="Ivanova A."/>
            <person name="Philippov D.A."/>
            <person name="Hakobyan A."/>
            <person name="Rijpstra I.C."/>
            <person name="Sinninghe Damste J.S."/>
            <person name="Liesack W."/>
            <person name="Dedysh S.N."/>
        </authorList>
    </citation>
    <scope>NUCLEOTIDE SEQUENCE [LARGE SCALE GENOMIC DNA]</scope>
    <source>
        <strain evidence="6">PX52</strain>
    </source>
</reference>
<dbReference type="OrthoDB" id="269117at2"/>
<evidence type="ECO:0000259" key="4">
    <source>
        <dbReference type="PROSITE" id="PS50949"/>
    </source>
</evidence>
<dbReference type="KEGG" id="lrs:PX52LOC_02320"/>
<evidence type="ECO:0000256" key="2">
    <source>
        <dbReference type="ARBA" id="ARBA00023125"/>
    </source>
</evidence>
<dbReference type="CDD" id="cd06267">
    <property type="entry name" value="PBP1_LacI_sugar_binding-like"/>
    <property type="match status" value="1"/>
</dbReference>
<dbReference type="Pfam" id="PF13377">
    <property type="entry name" value="Peripla_BP_3"/>
    <property type="match status" value="1"/>
</dbReference>
<dbReference type="EMBL" id="CP042425">
    <property type="protein sequence ID" value="QEL15401.1"/>
    <property type="molecule type" value="Genomic_DNA"/>
</dbReference>
<dbReference type="GO" id="GO:0003700">
    <property type="term" value="F:DNA-binding transcription factor activity"/>
    <property type="evidence" value="ECO:0007669"/>
    <property type="project" value="InterPro"/>
</dbReference>
<dbReference type="AlphaFoldDB" id="A0A5C1A864"/>
<feature type="domain" description="HTH gntR-type" evidence="4">
    <location>
        <begin position="7"/>
        <end position="74"/>
    </location>
</feature>
<dbReference type="InterPro" id="IPR036390">
    <property type="entry name" value="WH_DNA-bd_sf"/>
</dbReference>
<keyword evidence="6" id="KW-1185">Reference proteome</keyword>
<accession>A0A5C1A864</accession>
<dbReference type="PANTHER" id="PTHR30146">
    <property type="entry name" value="LACI-RELATED TRANSCRIPTIONAL REPRESSOR"/>
    <property type="match status" value="1"/>
</dbReference>
<dbReference type="PANTHER" id="PTHR30146:SF109">
    <property type="entry name" value="HTH-TYPE TRANSCRIPTIONAL REGULATOR GALS"/>
    <property type="match status" value="1"/>
</dbReference>
<dbReference type="SUPFAM" id="SSF53822">
    <property type="entry name" value="Periplasmic binding protein-like I"/>
    <property type="match status" value="1"/>
</dbReference>
<dbReference type="GO" id="GO:0000976">
    <property type="term" value="F:transcription cis-regulatory region binding"/>
    <property type="evidence" value="ECO:0007669"/>
    <property type="project" value="TreeGrafter"/>
</dbReference>
<dbReference type="SUPFAM" id="SSF46785">
    <property type="entry name" value="Winged helix' DNA-binding domain"/>
    <property type="match status" value="1"/>
</dbReference>
<dbReference type="Gene3D" id="1.10.10.10">
    <property type="entry name" value="Winged helix-like DNA-binding domain superfamily/Winged helix DNA-binding domain"/>
    <property type="match status" value="1"/>
</dbReference>
<organism evidence="5 6">
    <name type="scientific">Limnoglobus roseus</name>
    <dbReference type="NCBI Taxonomy" id="2598579"/>
    <lineage>
        <taxon>Bacteria</taxon>
        <taxon>Pseudomonadati</taxon>
        <taxon>Planctomycetota</taxon>
        <taxon>Planctomycetia</taxon>
        <taxon>Gemmatales</taxon>
        <taxon>Gemmataceae</taxon>
        <taxon>Limnoglobus</taxon>
    </lineage>
</organism>
<dbReference type="InterPro" id="IPR000524">
    <property type="entry name" value="Tscrpt_reg_HTH_GntR"/>
</dbReference>
<evidence type="ECO:0000256" key="3">
    <source>
        <dbReference type="ARBA" id="ARBA00023163"/>
    </source>
</evidence>
<evidence type="ECO:0000313" key="5">
    <source>
        <dbReference type="EMBL" id="QEL15401.1"/>
    </source>
</evidence>
<protein>
    <submittedName>
        <fullName evidence="5">Transcriptional regulator, GntR family protein</fullName>
    </submittedName>
</protein>
<dbReference type="Gene3D" id="3.40.50.2300">
    <property type="match status" value="2"/>
</dbReference>
<dbReference type="SMART" id="SM00345">
    <property type="entry name" value="HTH_GNTR"/>
    <property type="match status" value="1"/>
</dbReference>
<proteinExistence type="predicted"/>
<dbReference type="InterPro" id="IPR046335">
    <property type="entry name" value="LacI/GalR-like_sensor"/>
</dbReference>
<dbReference type="CDD" id="cd07377">
    <property type="entry name" value="WHTH_GntR"/>
    <property type="match status" value="1"/>
</dbReference>
<dbReference type="InterPro" id="IPR028082">
    <property type="entry name" value="Peripla_BP_I"/>
</dbReference>
<dbReference type="RefSeq" id="WP_149110221.1">
    <property type="nucleotide sequence ID" value="NZ_CP042425.1"/>
</dbReference>
<gene>
    <name evidence="5" type="ORF">PX52LOC_02320</name>
</gene>
<keyword evidence="3" id="KW-0804">Transcription</keyword>
<evidence type="ECO:0000256" key="1">
    <source>
        <dbReference type="ARBA" id="ARBA00023015"/>
    </source>
</evidence>
<keyword evidence="2" id="KW-0238">DNA-binding</keyword>
<evidence type="ECO:0000313" key="6">
    <source>
        <dbReference type="Proteomes" id="UP000324974"/>
    </source>
</evidence>
<dbReference type="PROSITE" id="PS50949">
    <property type="entry name" value="HTH_GNTR"/>
    <property type="match status" value="1"/>
</dbReference>
<keyword evidence="1" id="KW-0805">Transcription regulation</keyword>
<name>A0A5C1A864_9BACT</name>
<dbReference type="Pfam" id="PF00392">
    <property type="entry name" value="GntR"/>
    <property type="match status" value="1"/>
</dbReference>
<dbReference type="Proteomes" id="UP000324974">
    <property type="component" value="Chromosome"/>
</dbReference>